<feature type="chain" id="PRO_5046146818" description="Flagellar L-ring protein" evidence="10">
    <location>
        <begin position="21"/>
        <end position="222"/>
    </location>
</feature>
<keyword evidence="12" id="KW-1185">Reference proteome</keyword>
<evidence type="ECO:0000256" key="7">
    <source>
        <dbReference type="ARBA" id="ARBA00023143"/>
    </source>
</evidence>
<evidence type="ECO:0000256" key="4">
    <source>
        <dbReference type="ARBA" id="ARBA00011439"/>
    </source>
</evidence>
<dbReference type="RefSeq" id="WP_186889394.1">
    <property type="nucleotide sequence ID" value="NZ_JACOFU010000001.1"/>
</dbReference>
<dbReference type="HAMAP" id="MF_00415">
    <property type="entry name" value="FlgH"/>
    <property type="match status" value="1"/>
</dbReference>
<keyword evidence="5 9" id="KW-0732">Signal</keyword>
<organism evidence="11 12">
    <name type="scientific">Undibacterium amnicola</name>
    <dbReference type="NCBI Taxonomy" id="1834038"/>
    <lineage>
        <taxon>Bacteria</taxon>
        <taxon>Pseudomonadati</taxon>
        <taxon>Pseudomonadota</taxon>
        <taxon>Betaproteobacteria</taxon>
        <taxon>Burkholderiales</taxon>
        <taxon>Oxalobacteraceae</taxon>
        <taxon>Undibacterium</taxon>
    </lineage>
</organism>
<dbReference type="PROSITE" id="PS51257">
    <property type="entry name" value="PROKAR_LIPOPROTEIN"/>
    <property type="match status" value="1"/>
</dbReference>
<evidence type="ECO:0000313" key="11">
    <source>
        <dbReference type="EMBL" id="MBC3830375.1"/>
    </source>
</evidence>
<comment type="function">
    <text evidence="1 9">Assembles around the rod to form the L-ring and probably protects the motor/basal body from shearing forces during rotation.</text>
</comment>
<protein>
    <recommendedName>
        <fullName evidence="9">Flagellar L-ring protein</fullName>
    </recommendedName>
    <alternativeName>
        <fullName evidence="9">Basal body L-ring protein</fullName>
    </alternativeName>
</protein>
<comment type="subunit">
    <text evidence="4 9">The basal body constitutes a major portion of the flagellar organelle and consists of four rings (L,P,S, and M) mounted on a central rod.</text>
</comment>
<evidence type="ECO:0000256" key="3">
    <source>
        <dbReference type="ARBA" id="ARBA00006929"/>
    </source>
</evidence>
<dbReference type="InterPro" id="IPR000527">
    <property type="entry name" value="Flag_Lring"/>
</dbReference>
<keyword evidence="8 9" id="KW-0998">Cell outer membrane</keyword>
<gene>
    <name evidence="9" type="primary">flgH</name>
    <name evidence="11" type="ORF">H8K33_02540</name>
</gene>
<accession>A0ABR6XLR4</accession>
<evidence type="ECO:0000256" key="10">
    <source>
        <dbReference type="SAM" id="SignalP"/>
    </source>
</evidence>
<comment type="similarity">
    <text evidence="3 9">Belongs to the FlgH family.</text>
</comment>
<keyword evidence="7 9" id="KW-0975">Bacterial flagellum</keyword>
<evidence type="ECO:0000256" key="8">
    <source>
        <dbReference type="ARBA" id="ARBA00023237"/>
    </source>
</evidence>
<evidence type="ECO:0000256" key="2">
    <source>
        <dbReference type="ARBA" id="ARBA00004370"/>
    </source>
</evidence>
<sequence length="222" mass="23333">MKILKWIWLMVGGMVLSACSTTPPAIVHQTGVVHSQSAKNQRETNGAIFQAASYRPLFEDVKARMIGDVLTIAISENTSATKAAGSSGSKSGSAAFAAPTIFGIPTTTTAKASIATNASTKFDEKGAETASNSFTGTIAATVIDVLPNGNLLVSGEKQIAFNKGAEFVRFSGVVNPQTITASNQVSSTQVADARFEYRSTSRVDLAEVSSLLTRFFLSVLPF</sequence>
<evidence type="ECO:0000313" key="12">
    <source>
        <dbReference type="Proteomes" id="UP000643610"/>
    </source>
</evidence>
<evidence type="ECO:0000256" key="5">
    <source>
        <dbReference type="ARBA" id="ARBA00022729"/>
    </source>
</evidence>
<keyword evidence="9" id="KW-0449">Lipoprotein</keyword>
<dbReference type="PRINTS" id="PR01008">
    <property type="entry name" value="FLGLRINGFLGH"/>
</dbReference>
<evidence type="ECO:0000256" key="1">
    <source>
        <dbReference type="ARBA" id="ARBA00002591"/>
    </source>
</evidence>
<comment type="caution">
    <text evidence="11">The sequence shown here is derived from an EMBL/GenBank/DDBJ whole genome shotgun (WGS) entry which is preliminary data.</text>
</comment>
<keyword evidence="11" id="KW-0966">Cell projection</keyword>
<comment type="subcellular location">
    <subcellularLocation>
        <location evidence="9">Cell outer membrane</location>
        <topology evidence="9">Lipid-anchor</topology>
    </subcellularLocation>
    <subcellularLocation>
        <location evidence="9">Bacterial flagellum basal body</location>
    </subcellularLocation>
    <subcellularLocation>
        <location evidence="2">Membrane</location>
    </subcellularLocation>
</comment>
<proteinExistence type="inferred from homology"/>
<keyword evidence="6 9" id="KW-0472">Membrane</keyword>
<keyword evidence="11" id="KW-0282">Flagellum</keyword>
<dbReference type="PANTHER" id="PTHR34933">
    <property type="entry name" value="FLAGELLAR L-RING PROTEIN"/>
    <property type="match status" value="1"/>
</dbReference>
<dbReference type="Pfam" id="PF02107">
    <property type="entry name" value="FlgH"/>
    <property type="match status" value="1"/>
</dbReference>
<name>A0ABR6XLR4_9BURK</name>
<evidence type="ECO:0000256" key="6">
    <source>
        <dbReference type="ARBA" id="ARBA00023136"/>
    </source>
</evidence>
<dbReference type="Proteomes" id="UP000643610">
    <property type="component" value="Unassembled WGS sequence"/>
</dbReference>
<dbReference type="EMBL" id="JACOFU010000001">
    <property type="protein sequence ID" value="MBC3830375.1"/>
    <property type="molecule type" value="Genomic_DNA"/>
</dbReference>
<reference evidence="11 12" key="1">
    <citation type="submission" date="2020-08" db="EMBL/GenBank/DDBJ databases">
        <title>Novel species isolated from subtropical streams in China.</title>
        <authorList>
            <person name="Lu H."/>
        </authorList>
    </citation>
    <scope>NUCLEOTIDE SEQUENCE [LARGE SCALE GENOMIC DNA]</scope>
    <source>
        <strain evidence="11 12">KCTC 52442</strain>
    </source>
</reference>
<keyword evidence="11" id="KW-0969">Cilium</keyword>
<dbReference type="PANTHER" id="PTHR34933:SF3">
    <property type="entry name" value="FLAGELLAR L-RING PROTEIN"/>
    <property type="match status" value="1"/>
</dbReference>
<feature type="signal peptide" evidence="10">
    <location>
        <begin position="1"/>
        <end position="20"/>
    </location>
</feature>
<evidence type="ECO:0000256" key="9">
    <source>
        <dbReference type="HAMAP-Rule" id="MF_00415"/>
    </source>
</evidence>